<evidence type="ECO:0000313" key="1">
    <source>
        <dbReference type="EMBL" id="GGA99100.1"/>
    </source>
</evidence>
<evidence type="ECO:0000313" key="2">
    <source>
        <dbReference type="Proteomes" id="UP000646478"/>
    </source>
</evidence>
<accession>A0A916SG31</accession>
<reference evidence="1" key="1">
    <citation type="journal article" date="2014" name="Int. J. Syst. Evol. Microbiol.">
        <title>Complete genome sequence of Corynebacterium casei LMG S-19264T (=DSM 44701T), isolated from a smear-ripened cheese.</title>
        <authorList>
            <consortium name="US DOE Joint Genome Institute (JGI-PGF)"/>
            <person name="Walter F."/>
            <person name="Albersmeier A."/>
            <person name="Kalinowski J."/>
            <person name="Ruckert C."/>
        </authorList>
    </citation>
    <scope>NUCLEOTIDE SEQUENCE</scope>
    <source>
        <strain evidence="1">CGMCC 1.15082</strain>
    </source>
</reference>
<evidence type="ECO:0008006" key="3">
    <source>
        <dbReference type="Google" id="ProtNLM"/>
    </source>
</evidence>
<dbReference type="AlphaFoldDB" id="A0A916SG31"/>
<dbReference type="EMBL" id="BMHH01000012">
    <property type="protein sequence ID" value="GGA99100.1"/>
    <property type="molecule type" value="Genomic_DNA"/>
</dbReference>
<organism evidence="1 2">
    <name type="scientific">Brucella endophytica</name>
    <dbReference type="NCBI Taxonomy" id="1963359"/>
    <lineage>
        <taxon>Bacteria</taxon>
        <taxon>Pseudomonadati</taxon>
        <taxon>Pseudomonadota</taxon>
        <taxon>Alphaproteobacteria</taxon>
        <taxon>Hyphomicrobiales</taxon>
        <taxon>Brucellaceae</taxon>
        <taxon>Brucella/Ochrobactrum group</taxon>
        <taxon>Brucella</taxon>
    </lineage>
</organism>
<gene>
    <name evidence="1" type="ORF">GCM10011491_29210</name>
</gene>
<dbReference type="PANTHER" id="PTHR31715">
    <property type="entry name" value="UREASE ACCESSORY PROTEIN G"/>
    <property type="match status" value="1"/>
</dbReference>
<protein>
    <recommendedName>
        <fullName evidence="3">Urease accessory protein UreG</fullName>
    </recommendedName>
</protein>
<dbReference type="GO" id="GO:0016151">
    <property type="term" value="F:nickel cation binding"/>
    <property type="evidence" value="ECO:0007669"/>
    <property type="project" value="InterPro"/>
</dbReference>
<dbReference type="PANTHER" id="PTHR31715:SF0">
    <property type="entry name" value="UREASE ACCESSORY PROTEIN G"/>
    <property type="match status" value="1"/>
</dbReference>
<name>A0A916SG31_9HYPH</name>
<comment type="caution">
    <text evidence="1">The sequence shown here is derived from an EMBL/GenBank/DDBJ whole genome shotgun (WGS) entry which is preliminary data.</text>
</comment>
<reference evidence="1" key="2">
    <citation type="submission" date="2020-09" db="EMBL/GenBank/DDBJ databases">
        <authorList>
            <person name="Sun Q."/>
            <person name="Zhou Y."/>
        </authorList>
    </citation>
    <scope>NUCLEOTIDE SEQUENCE</scope>
    <source>
        <strain evidence="1">CGMCC 1.15082</strain>
    </source>
</reference>
<dbReference type="GO" id="GO:0003924">
    <property type="term" value="F:GTPase activity"/>
    <property type="evidence" value="ECO:0007669"/>
    <property type="project" value="InterPro"/>
</dbReference>
<keyword evidence="2" id="KW-1185">Reference proteome</keyword>
<sequence>MQHALAPFVGADLDVMERDATRMRAGQPFVFTDMKRGDGVDRIVSFLELEGGLA</sequence>
<dbReference type="InterPro" id="IPR004400">
    <property type="entry name" value="UreG"/>
</dbReference>
<dbReference type="Proteomes" id="UP000646478">
    <property type="component" value="Unassembled WGS sequence"/>
</dbReference>
<dbReference type="GO" id="GO:0043419">
    <property type="term" value="P:urea catabolic process"/>
    <property type="evidence" value="ECO:0007669"/>
    <property type="project" value="InterPro"/>
</dbReference>
<proteinExistence type="predicted"/>